<dbReference type="GO" id="GO:0061799">
    <property type="term" value="F:cyclic pyranopterin monophosphate synthase activity"/>
    <property type="evidence" value="ECO:0007669"/>
    <property type="project" value="TreeGrafter"/>
</dbReference>
<dbReference type="Gene3D" id="3.20.20.70">
    <property type="entry name" value="Aldolase class I"/>
    <property type="match status" value="1"/>
</dbReference>
<evidence type="ECO:0000256" key="6">
    <source>
        <dbReference type="ARBA" id="ARBA00023004"/>
    </source>
</evidence>
<feature type="binding site" evidence="12">
    <location>
        <position position="194"/>
    </location>
    <ligand>
        <name>S-adenosyl-L-methionine</name>
        <dbReference type="ChEBI" id="CHEBI:59789"/>
    </ligand>
</feature>
<evidence type="ECO:0000256" key="3">
    <source>
        <dbReference type="ARBA" id="ARBA00022691"/>
    </source>
</evidence>
<evidence type="ECO:0000256" key="13">
    <source>
        <dbReference type="SAM" id="MobiDB-lite"/>
    </source>
</evidence>
<evidence type="ECO:0000259" key="14">
    <source>
        <dbReference type="PROSITE" id="PS51918"/>
    </source>
</evidence>
<comment type="subunit">
    <text evidence="12">Monomer and homodimer.</text>
</comment>
<evidence type="ECO:0000256" key="1">
    <source>
        <dbReference type="ARBA" id="ARBA00012167"/>
    </source>
</evidence>
<dbReference type="RefSeq" id="WP_013557929.1">
    <property type="nucleotide sequence ID" value="NC_014958.1"/>
</dbReference>
<dbReference type="Proteomes" id="UP000008635">
    <property type="component" value="Chromosome"/>
</dbReference>
<accession>E8UBI6</accession>
<dbReference type="eggNOG" id="COG2896">
    <property type="taxonomic scope" value="Bacteria"/>
</dbReference>
<feature type="binding site" evidence="12">
    <location>
        <position position="22"/>
    </location>
    <ligand>
        <name>[4Fe-4S] cluster</name>
        <dbReference type="ChEBI" id="CHEBI:49883"/>
        <label>1</label>
        <note>4Fe-4S-S-AdoMet</note>
    </ligand>
</feature>
<dbReference type="HAMAP" id="MF_01225_B">
    <property type="entry name" value="MoaA_B"/>
    <property type="match status" value="1"/>
</dbReference>
<dbReference type="STRING" id="709986.Deima_2796"/>
<dbReference type="HOGENOM" id="CLU_009273_0_1_0"/>
<name>E8UBI6_DEIML</name>
<evidence type="ECO:0000256" key="12">
    <source>
        <dbReference type="HAMAP-Rule" id="MF_01225"/>
    </source>
</evidence>
<evidence type="ECO:0000313" key="16">
    <source>
        <dbReference type="Proteomes" id="UP000008635"/>
    </source>
</evidence>
<evidence type="ECO:0000256" key="8">
    <source>
        <dbReference type="ARBA" id="ARBA00023134"/>
    </source>
</evidence>
<evidence type="ECO:0000256" key="5">
    <source>
        <dbReference type="ARBA" id="ARBA00022741"/>
    </source>
</evidence>
<feature type="binding site" evidence="12">
    <location>
        <position position="26"/>
    </location>
    <ligand>
        <name>[4Fe-4S] cluster</name>
        <dbReference type="ChEBI" id="CHEBI:49883"/>
        <label>1</label>
        <note>4Fe-4S-S-AdoMet</note>
    </ligand>
</feature>
<feature type="binding site" evidence="12">
    <location>
        <position position="28"/>
    </location>
    <ligand>
        <name>S-adenosyl-L-methionine</name>
        <dbReference type="ChEBI" id="CHEBI:59789"/>
    </ligand>
</feature>
<dbReference type="PROSITE" id="PS01305">
    <property type="entry name" value="MOAA_NIFB_PQQE"/>
    <property type="match status" value="1"/>
</dbReference>
<dbReference type="GO" id="GO:0005525">
    <property type="term" value="F:GTP binding"/>
    <property type="evidence" value="ECO:0007669"/>
    <property type="project" value="UniProtKB-UniRule"/>
</dbReference>
<reference evidence="16" key="2">
    <citation type="submission" date="2011-01" db="EMBL/GenBank/DDBJ databases">
        <title>The complete genome of Deinococcus maricopensis DSM 21211.</title>
        <authorList>
            <consortium name="US DOE Joint Genome Institute (JGI-PGF)"/>
            <person name="Lucas S."/>
            <person name="Copeland A."/>
            <person name="Lapidus A."/>
            <person name="Goodwin L."/>
            <person name="Pitluck S."/>
            <person name="Kyrpides N."/>
            <person name="Mavromatis K."/>
            <person name="Pagani I."/>
            <person name="Ivanova N."/>
            <person name="Ovchinnikova G."/>
            <person name="Zeytun A."/>
            <person name="Detter J.C."/>
            <person name="Han C."/>
            <person name="Land M."/>
            <person name="Hauser L."/>
            <person name="Markowitz V."/>
            <person name="Cheng J.-F."/>
            <person name="Hugenholtz P."/>
            <person name="Woyke T."/>
            <person name="Wu D."/>
            <person name="Pukall R."/>
            <person name="Gehrich-Schroeter G."/>
            <person name="Brambilla E."/>
            <person name="Klenk H.-P."/>
            <person name="Eisen J.A."/>
        </authorList>
    </citation>
    <scope>NUCLEOTIDE SEQUENCE [LARGE SCALE GENOMIC DNA]</scope>
    <source>
        <strain evidence="16">DSM 21211 / LMG 22137 / NRRL B-23946 / LB-34</strain>
    </source>
</reference>
<comment type="similarity">
    <text evidence="12">Belongs to the radical SAM superfamily. MoaA family.</text>
</comment>
<keyword evidence="16" id="KW-1185">Reference proteome</keyword>
<feature type="region of interest" description="Disordered" evidence="13">
    <location>
        <begin position="310"/>
        <end position="330"/>
    </location>
</feature>
<dbReference type="PANTHER" id="PTHR22960:SF0">
    <property type="entry name" value="MOLYBDENUM COFACTOR BIOSYNTHESIS PROTEIN 1"/>
    <property type="match status" value="1"/>
</dbReference>
<feature type="binding site" evidence="12">
    <location>
        <position position="69"/>
    </location>
    <ligand>
        <name>GTP</name>
        <dbReference type="ChEBI" id="CHEBI:37565"/>
    </ligand>
</feature>
<evidence type="ECO:0000256" key="4">
    <source>
        <dbReference type="ARBA" id="ARBA00022723"/>
    </source>
</evidence>
<feature type="binding site" evidence="12">
    <location>
        <position position="15"/>
    </location>
    <ligand>
        <name>GTP</name>
        <dbReference type="ChEBI" id="CHEBI:37565"/>
    </ligand>
</feature>
<reference evidence="15 16" key="1">
    <citation type="journal article" date="2011" name="Stand. Genomic Sci.">
        <title>Complete genome sequence of Deinococcus maricopensis type strain (LB-34).</title>
        <authorList>
            <person name="Pukall R."/>
            <person name="Zeytun A."/>
            <person name="Lucas S."/>
            <person name="Lapidus A."/>
            <person name="Hammon N."/>
            <person name="Deshpande S."/>
            <person name="Nolan M."/>
            <person name="Cheng J.F."/>
            <person name="Pitluck S."/>
            <person name="Liolios K."/>
            <person name="Pagani I."/>
            <person name="Mikhailova N."/>
            <person name="Ivanova N."/>
            <person name="Mavromatis K."/>
            <person name="Pati A."/>
            <person name="Tapia R."/>
            <person name="Han C."/>
            <person name="Goodwin L."/>
            <person name="Chen A."/>
            <person name="Palaniappan K."/>
            <person name="Land M."/>
            <person name="Hauser L."/>
            <person name="Chang Y.J."/>
            <person name="Jeffries C.D."/>
            <person name="Brambilla E.M."/>
            <person name="Rohde M."/>
            <person name="Goker M."/>
            <person name="Detter J.C."/>
            <person name="Woyke T."/>
            <person name="Bristow J."/>
            <person name="Eisen J.A."/>
            <person name="Markowitz V."/>
            <person name="Hugenholtz P."/>
            <person name="Kyrpides N.C."/>
            <person name="Klenk H.P."/>
        </authorList>
    </citation>
    <scope>NUCLEOTIDE SEQUENCE [LARGE SCALE GENOMIC DNA]</scope>
    <source>
        <strain evidence="16">DSM 21211 / LMG 22137 / NRRL B-23946 / LB-34</strain>
    </source>
</reference>
<evidence type="ECO:0000256" key="10">
    <source>
        <dbReference type="ARBA" id="ARBA00023239"/>
    </source>
</evidence>
<feature type="binding site" evidence="12">
    <location>
        <position position="272"/>
    </location>
    <ligand>
        <name>[4Fe-4S] cluster</name>
        <dbReference type="ChEBI" id="CHEBI:49883"/>
        <label>2</label>
        <note>4Fe-4S-substrate</note>
    </ligand>
</feature>
<dbReference type="SUPFAM" id="SSF102114">
    <property type="entry name" value="Radical SAM enzymes"/>
    <property type="match status" value="1"/>
</dbReference>
<dbReference type="NCBIfam" id="TIGR02666">
    <property type="entry name" value="moaA"/>
    <property type="match status" value="1"/>
</dbReference>
<comment type="function">
    <text evidence="12">Catalyzes the cyclization of GTP to (8S)-3',8-cyclo-7,8-dihydroguanosine 5'-triphosphate.</text>
</comment>
<gene>
    <name evidence="12" type="primary">moaA</name>
    <name evidence="15" type="ordered locus">Deima_2796</name>
</gene>
<dbReference type="SMART" id="SM00729">
    <property type="entry name" value="Elp3"/>
    <property type="match status" value="1"/>
</dbReference>
<dbReference type="SFLD" id="SFLDG01386">
    <property type="entry name" value="main_SPASM_domain-containing"/>
    <property type="match status" value="1"/>
</dbReference>
<keyword evidence="3 12" id="KW-0949">S-adenosyl-L-methionine</keyword>
<dbReference type="InterPro" id="IPR013785">
    <property type="entry name" value="Aldolase_TIM"/>
</dbReference>
<dbReference type="InterPro" id="IPR040064">
    <property type="entry name" value="MoaA-like"/>
</dbReference>
<dbReference type="InterPro" id="IPR050105">
    <property type="entry name" value="MoCo_biosynth_MoaA/MoaC"/>
</dbReference>
<evidence type="ECO:0000256" key="2">
    <source>
        <dbReference type="ARBA" id="ARBA00022485"/>
    </source>
</evidence>
<evidence type="ECO:0000256" key="7">
    <source>
        <dbReference type="ARBA" id="ARBA00023014"/>
    </source>
</evidence>
<dbReference type="SFLD" id="SFLDG01383">
    <property type="entry name" value="cyclic_pyranopterin_phosphate"/>
    <property type="match status" value="1"/>
</dbReference>
<dbReference type="KEGG" id="dmr:Deima_2796"/>
<keyword evidence="7 12" id="KW-0411">Iron-sulfur</keyword>
<dbReference type="PANTHER" id="PTHR22960">
    <property type="entry name" value="MOLYBDOPTERIN COFACTOR SYNTHESIS PROTEIN A"/>
    <property type="match status" value="1"/>
</dbReference>
<dbReference type="Pfam" id="PF04055">
    <property type="entry name" value="Radical_SAM"/>
    <property type="match status" value="1"/>
</dbReference>
<dbReference type="InterPro" id="IPR006638">
    <property type="entry name" value="Elp3/MiaA/NifB-like_rSAM"/>
</dbReference>
<sequence>MALLDRLGRPLRDLRISVTDRCNLRCTYCMPREVFGADYAFLPRAELLTFEEIERLARVFVEAGVRKLRVTGGEPLLRRDLPDLLERLVRLPGVEDVALTTNGVLLPRLAGALYQAGLRRVTVSLDALDPVVFGQMNGMGTAPEAVLAGIEAAAAAGLRVKVNTVVQRGVNDDQLEALWAHFRGRHVLRFIEFMDVGNHNGWDLSQVVPSAEVLTRLGGTFTPVAPTHRGEVASRYADAEGRELGLISSVTGAFCGSCSRVRLSAVGVVYTCLFASGGVDLRGPLRAGEDDAALLERVVSVWSARTDRYSEERAAGGERTGKVEMSHIGG</sequence>
<dbReference type="GO" id="GO:0046872">
    <property type="term" value="F:metal ion binding"/>
    <property type="evidence" value="ECO:0007669"/>
    <property type="project" value="UniProtKB-KW"/>
</dbReference>
<dbReference type="GO" id="GO:0006777">
    <property type="term" value="P:Mo-molybdopterin cofactor biosynthetic process"/>
    <property type="evidence" value="ECO:0007669"/>
    <property type="project" value="UniProtKB-UniRule"/>
</dbReference>
<dbReference type="OrthoDB" id="9763993at2"/>
<feature type="binding site" evidence="12">
    <location>
        <begin position="260"/>
        <end position="262"/>
    </location>
    <ligand>
        <name>GTP</name>
        <dbReference type="ChEBI" id="CHEBI:37565"/>
    </ligand>
</feature>
<dbReference type="Pfam" id="PF06463">
    <property type="entry name" value="Mob_synth_C"/>
    <property type="match status" value="1"/>
</dbReference>
<dbReference type="CDD" id="cd21117">
    <property type="entry name" value="Twitch_MoaA"/>
    <property type="match status" value="1"/>
</dbReference>
<dbReference type="InterPro" id="IPR000385">
    <property type="entry name" value="MoaA_NifB_PqqE_Fe-S-bd_CS"/>
</dbReference>
<dbReference type="SFLD" id="SFLDG01067">
    <property type="entry name" value="SPASM/twitch_domain_containing"/>
    <property type="match status" value="1"/>
</dbReference>
<dbReference type="GO" id="GO:1904047">
    <property type="term" value="F:S-adenosyl-L-methionine binding"/>
    <property type="evidence" value="ECO:0007669"/>
    <property type="project" value="UniProtKB-UniRule"/>
</dbReference>
<keyword evidence="5 12" id="KW-0547">Nucleotide-binding</keyword>
<dbReference type="InterPro" id="IPR010505">
    <property type="entry name" value="MoaA_twitch"/>
</dbReference>
<keyword evidence="6 12" id="KW-0408">Iron</keyword>
<dbReference type="InterPro" id="IPR013483">
    <property type="entry name" value="MoaA"/>
</dbReference>
<dbReference type="InterPro" id="IPR058240">
    <property type="entry name" value="rSAM_sf"/>
</dbReference>
<feature type="domain" description="Radical SAM core" evidence="14">
    <location>
        <begin position="6"/>
        <end position="224"/>
    </location>
</feature>
<keyword evidence="9 12" id="KW-0501">Molybdenum cofactor biosynthesis</keyword>
<organism evidence="15 16">
    <name type="scientific">Deinococcus maricopensis (strain DSM 21211 / LMG 22137 / NRRL B-23946 / LB-34)</name>
    <dbReference type="NCBI Taxonomy" id="709986"/>
    <lineage>
        <taxon>Bacteria</taxon>
        <taxon>Thermotogati</taxon>
        <taxon>Deinococcota</taxon>
        <taxon>Deinococci</taxon>
        <taxon>Deinococcales</taxon>
        <taxon>Deinococcaceae</taxon>
        <taxon>Deinococcus</taxon>
    </lineage>
</organism>
<dbReference type="PROSITE" id="PS51918">
    <property type="entry name" value="RADICAL_SAM"/>
    <property type="match status" value="1"/>
</dbReference>
<comment type="catalytic activity">
    <reaction evidence="11 12">
        <text>GTP + AH2 + S-adenosyl-L-methionine = (8S)-3',8-cyclo-7,8-dihydroguanosine 5'-triphosphate + 5'-deoxyadenosine + L-methionine + A + H(+)</text>
        <dbReference type="Rhea" id="RHEA:49576"/>
        <dbReference type="ChEBI" id="CHEBI:13193"/>
        <dbReference type="ChEBI" id="CHEBI:15378"/>
        <dbReference type="ChEBI" id="CHEBI:17319"/>
        <dbReference type="ChEBI" id="CHEBI:17499"/>
        <dbReference type="ChEBI" id="CHEBI:37565"/>
        <dbReference type="ChEBI" id="CHEBI:57844"/>
        <dbReference type="ChEBI" id="CHEBI:59789"/>
        <dbReference type="ChEBI" id="CHEBI:131766"/>
        <dbReference type="EC" id="4.1.99.22"/>
    </reaction>
</comment>
<proteinExistence type="inferred from homology"/>
<keyword evidence="8 12" id="KW-0342">GTP-binding</keyword>
<evidence type="ECO:0000256" key="11">
    <source>
        <dbReference type="ARBA" id="ARBA00048697"/>
    </source>
</evidence>
<dbReference type="CDD" id="cd01335">
    <property type="entry name" value="Radical_SAM"/>
    <property type="match status" value="1"/>
</dbReference>
<keyword evidence="10 12" id="KW-0456">Lyase</keyword>
<evidence type="ECO:0000313" key="15">
    <source>
        <dbReference type="EMBL" id="ADV68425.1"/>
    </source>
</evidence>
<dbReference type="GO" id="GO:0051539">
    <property type="term" value="F:4 iron, 4 sulfur cluster binding"/>
    <property type="evidence" value="ECO:0007669"/>
    <property type="project" value="UniProtKB-UniRule"/>
</dbReference>
<evidence type="ECO:0000256" key="9">
    <source>
        <dbReference type="ARBA" id="ARBA00023150"/>
    </source>
</evidence>
<feature type="binding site" evidence="12">
    <location>
        <position position="161"/>
    </location>
    <ligand>
        <name>GTP</name>
        <dbReference type="ChEBI" id="CHEBI:37565"/>
    </ligand>
</feature>
<comment type="pathway">
    <text evidence="12">Cofactor biosynthesis; molybdopterin biosynthesis.</text>
</comment>
<feature type="binding site" evidence="12">
    <location>
        <position position="258"/>
    </location>
    <ligand>
        <name>[4Fe-4S] cluster</name>
        <dbReference type="ChEBI" id="CHEBI:49883"/>
        <label>2</label>
        <note>4Fe-4S-substrate</note>
    </ligand>
</feature>
<dbReference type="UniPathway" id="UPA00344"/>
<keyword evidence="2 12" id="KW-0004">4Fe-4S</keyword>
<feature type="binding site" evidence="12">
    <location>
        <position position="73"/>
    </location>
    <ligand>
        <name>S-adenosyl-L-methionine</name>
        <dbReference type="ChEBI" id="CHEBI:59789"/>
    </ligand>
</feature>
<dbReference type="AlphaFoldDB" id="E8UBI6"/>
<feature type="binding site" evidence="12">
    <location>
        <position position="124"/>
    </location>
    <ligand>
        <name>S-adenosyl-L-methionine</name>
        <dbReference type="ChEBI" id="CHEBI:59789"/>
    </ligand>
</feature>
<dbReference type="EMBL" id="CP002454">
    <property type="protein sequence ID" value="ADV68425.1"/>
    <property type="molecule type" value="Genomic_DNA"/>
</dbReference>
<feature type="binding site" evidence="12">
    <location>
        <position position="255"/>
    </location>
    <ligand>
        <name>[4Fe-4S] cluster</name>
        <dbReference type="ChEBI" id="CHEBI:49883"/>
        <label>2</label>
        <note>4Fe-4S-substrate</note>
    </ligand>
</feature>
<feature type="binding site" evidence="12">
    <location>
        <position position="29"/>
    </location>
    <ligand>
        <name>[4Fe-4S] cluster</name>
        <dbReference type="ChEBI" id="CHEBI:49883"/>
        <label>1</label>
        <note>4Fe-4S-S-AdoMet</note>
    </ligand>
</feature>
<feature type="binding site" evidence="12">
    <location>
        <position position="100"/>
    </location>
    <ligand>
        <name>GTP</name>
        <dbReference type="ChEBI" id="CHEBI:37565"/>
    </ligand>
</feature>
<dbReference type="SFLD" id="SFLDS00029">
    <property type="entry name" value="Radical_SAM"/>
    <property type="match status" value="1"/>
</dbReference>
<comment type="cofactor">
    <cofactor evidence="12">
        <name>[4Fe-4S] cluster</name>
        <dbReference type="ChEBI" id="CHEBI:49883"/>
    </cofactor>
    <text evidence="12">Binds 2 [4Fe-4S] clusters. Binds 1 [4Fe-4S] cluster coordinated with 3 cysteines and an exchangeable S-adenosyl-L-methionine and 1 [4Fe-4S] cluster coordinated with 3 cysteines and the GTP-derived substrate.</text>
</comment>
<dbReference type="GO" id="GO:0061798">
    <property type="term" value="F:GTP 3',8'-cyclase activity"/>
    <property type="evidence" value="ECO:0007669"/>
    <property type="project" value="UniProtKB-UniRule"/>
</dbReference>
<keyword evidence="4 12" id="KW-0479">Metal-binding</keyword>
<dbReference type="EC" id="4.1.99.22" evidence="1 12"/>
<protein>
    <recommendedName>
        <fullName evidence="1 12">GTP 3',8-cyclase</fullName>
        <ecNumber evidence="1 12">4.1.99.22</ecNumber>
    </recommendedName>
    <alternativeName>
        <fullName evidence="12">Molybdenum cofactor biosynthesis protein A</fullName>
    </alternativeName>
</protein>
<dbReference type="InterPro" id="IPR007197">
    <property type="entry name" value="rSAM"/>
</dbReference>